<dbReference type="Gene3D" id="2.10.70.80">
    <property type="match status" value="1"/>
</dbReference>
<evidence type="ECO:0000256" key="3">
    <source>
        <dbReference type="SAM" id="MobiDB-lite"/>
    </source>
</evidence>
<keyword evidence="4" id="KW-0472">Membrane</keyword>
<dbReference type="Pfam" id="PF02225">
    <property type="entry name" value="PA"/>
    <property type="match status" value="1"/>
</dbReference>
<accession>F2U2H1</accession>
<dbReference type="eggNOG" id="KOG3511">
    <property type="taxonomic scope" value="Eukaryota"/>
</dbReference>
<dbReference type="Proteomes" id="UP000007799">
    <property type="component" value="Unassembled WGS sequence"/>
</dbReference>
<feature type="domain" description="VPS10" evidence="6">
    <location>
        <begin position="364"/>
        <end position="954"/>
    </location>
</feature>
<feature type="compositionally biased region" description="Polar residues" evidence="3">
    <location>
        <begin position="92"/>
        <end position="101"/>
    </location>
</feature>
<dbReference type="InterPro" id="IPR031777">
    <property type="entry name" value="Sortilin_C"/>
</dbReference>
<dbReference type="Gene3D" id="3.30.60.270">
    <property type="match status" value="1"/>
</dbReference>
<dbReference type="SUPFAM" id="SSF110296">
    <property type="entry name" value="Oligoxyloglucan reducing end-specific cellobiohydrolase"/>
    <property type="match status" value="2"/>
</dbReference>
<dbReference type="KEGG" id="sre:PTSG_02537"/>
<name>F2U2H1_SALR5</name>
<dbReference type="RefSeq" id="XP_004997027.1">
    <property type="nucleotide sequence ID" value="XM_004996970.1"/>
</dbReference>
<dbReference type="PANTHER" id="PTHR12106:SF27">
    <property type="entry name" value="SORTILIN-RELATED RECEPTOR"/>
    <property type="match status" value="1"/>
</dbReference>
<keyword evidence="8" id="KW-1185">Reference proteome</keyword>
<feature type="region of interest" description="Disordered" evidence="3">
    <location>
        <begin position="90"/>
        <end position="126"/>
    </location>
</feature>
<dbReference type="CDD" id="cd00538">
    <property type="entry name" value="PA"/>
    <property type="match status" value="1"/>
</dbReference>
<dbReference type="InterPro" id="IPR050310">
    <property type="entry name" value="VPS10-sortilin"/>
</dbReference>
<feature type="signal peptide" evidence="5">
    <location>
        <begin position="1"/>
        <end position="27"/>
    </location>
</feature>
<dbReference type="InterPro" id="IPR006581">
    <property type="entry name" value="VPS10"/>
</dbReference>
<evidence type="ECO:0000256" key="2">
    <source>
        <dbReference type="ARBA" id="ARBA00023180"/>
    </source>
</evidence>
<dbReference type="Gene3D" id="3.50.30.30">
    <property type="match status" value="1"/>
</dbReference>
<dbReference type="GO" id="GO:0005794">
    <property type="term" value="C:Golgi apparatus"/>
    <property type="evidence" value="ECO:0007669"/>
    <property type="project" value="TreeGrafter"/>
</dbReference>
<dbReference type="GO" id="GO:0016020">
    <property type="term" value="C:membrane"/>
    <property type="evidence" value="ECO:0007669"/>
    <property type="project" value="InterPro"/>
</dbReference>
<dbReference type="InterPro" id="IPR003137">
    <property type="entry name" value="PA_domain"/>
</dbReference>
<proteinExistence type="predicted"/>
<dbReference type="PANTHER" id="PTHR12106">
    <property type="entry name" value="SORTILIN RELATED"/>
    <property type="match status" value="1"/>
</dbReference>
<dbReference type="Pfam" id="PF15901">
    <property type="entry name" value="Sortilin_C"/>
    <property type="match status" value="1"/>
</dbReference>
<reference evidence="7" key="1">
    <citation type="submission" date="2009-08" db="EMBL/GenBank/DDBJ databases">
        <title>Annotation of Salpingoeca rosetta.</title>
        <authorList>
            <consortium name="The Broad Institute Genome Sequencing Platform"/>
            <person name="Russ C."/>
            <person name="Cuomo C."/>
            <person name="Burger G."/>
            <person name="Gray M.W."/>
            <person name="Holland P.W.H."/>
            <person name="King N."/>
            <person name="Lang F.B.F."/>
            <person name="Roger A.J."/>
            <person name="Ruiz-Trillo I."/>
            <person name="Young S.K."/>
            <person name="Zeng Q."/>
            <person name="Gargeya S."/>
            <person name="Alvarado L."/>
            <person name="Berlin A."/>
            <person name="Chapman S.B."/>
            <person name="Chen Z."/>
            <person name="Freedman E."/>
            <person name="Gellesch M."/>
            <person name="Goldberg J."/>
            <person name="Griggs A."/>
            <person name="Gujja S."/>
            <person name="Heilman E."/>
            <person name="Heiman D."/>
            <person name="Howarth C."/>
            <person name="Mehta T."/>
            <person name="Neiman D."/>
            <person name="Pearson M."/>
            <person name="Roberts A."/>
            <person name="Saif S."/>
            <person name="Shea T."/>
            <person name="Shenoy N."/>
            <person name="Sisk P."/>
            <person name="Stolte C."/>
            <person name="Sykes S."/>
            <person name="White J."/>
            <person name="Yandava C."/>
            <person name="Haas B."/>
            <person name="Nusbaum C."/>
            <person name="Birren B."/>
        </authorList>
    </citation>
    <scope>NUCLEOTIDE SEQUENCE</scope>
    <source>
        <strain evidence="7">ATCC 50818</strain>
    </source>
</reference>
<dbReference type="Pfam" id="PF15902">
    <property type="entry name" value="Sortilin-Vps10"/>
    <property type="match status" value="2"/>
</dbReference>
<dbReference type="InParanoid" id="F2U2H1"/>
<evidence type="ECO:0000256" key="1">
    <source>
        <dbReference type="ARBA" id="ARBA00022737"/>
    </source>
</evidence>
<evidence type="ECO:0000256" key="4">
    <source>
        <dbReference type="SAM" id="Phobius"/>
    </source>
</evidence>
<dbReference type="OMA" id="KENCHEF"/>
<sequence>MSNSPRSVAAVVLAAVLLAVSCGFAAATAPTTSSHQRLASLKRRHEPVYDQVTSLADKPQGVTSDDVHASLFSHKRNLLTGDTAIDARRTASVPTGAQQRSAQNEQPQRRQRRAAASDDRCGSKSDDVALDASKISVATHSFPSDATEISFLWVGQPRGEIVALVTRELQRQEPNVYCSSDYGRNYTLCPGIKWPVVELHRVETLDAIWVYALPSPSESQYFSKDDYRKSAGFYLSTDNGRTFTFKPLDMHMHRILPNPTNAHEMLGFVPDDDHSDYEVDDLYHLSEYGSEQAQLLRISEHVFYADWAQENAAGNDDDVLMTVYRAEPGEVVPLDLVRMHRPGTRDAKTSMLRKNCYDFEQAAEFLFATEVPSSDGFDERRLFVSKDNGDTFTAAVFPFDARHNHFKIVDATEGVVFALVQHTLTRTEGDTFVFRVDSPPEIAGNFSATKGLFTPALTGNVLSGTLFIEKQNPLGCSDRGGVSPEAKGRIAVVQRGECKFTEKTLNAQAAGAIGIVIVNDADTLDFRMAGEEGLELDIPAFMVQKSTGATLEDTFDKNGVDIIASLIEDNIQEQEIMQTSNLFVSDASGIDFTLSLQDVAYLPYFSSTGTEVADVHKVASQPGTYLATWLKNDRMETVITFNKGASWSHIPPPHGARCEDDDEAACQLHIALDAARAIMDLPLPMSTPTASGIILANGFAGESMTFASSEANLYLSSDGGLTWSLAAETPHEYQILDHGGVLVAVPYFQTTDSILYSVDRGTTDWETKKIAREDTILQMTAETGGGTLVVYAYYYDIEWRGAAVDFEPLLGRPCSTAYLGTANADYEIFSPGVPVSSGSDQRCLLGQQHKFLRRIACRICFNGLDHEPKYEAAEDQGTTICKCTAADFACAPGFTRKSDLSATSPCEYDKAYKKEIACSGRKEFEDVRNYAKVVGDVCSGGEEETYQQTTSVECSNPGADTSMAVVSVVVVIAFLVIFITVILYKSPSLRERVSGYVPCFRSRSTVSFSQLTNTNINDDLMDSDDEMLIGTGDATAQA</sequence>
<evidence type="ECO:0000313" key="8">
    <source>
        <dbReference type="Proteomes" id="UP000007799"/>
    </source>
</evidence>
<keyword evidence="4" id="KW-0812">Transmembrane</keyword>
<dbReference type="STRING" id="946362.F2U2H1"/>
<dbReference type="AlphaFoldDB" id="F2U2H1"/>
<dbReference type="GO" id="GO:0006892">
    <property type="term" value="P:post-Golgi vesicle-mediated transport"/>
    <property type="evidence" value="ECO:0007669"/>
    <property type="project" value="TreeGrafter"/>
</dbReference>
<keyword evidence="5" id="KW-0732">Signal</keyword>
<feature type="compositionally biased region" description="Basic and acidic residues" evidence="3">
    <location>
        <begin position="115"/>
        <end position="126"/>
    </location>
</feature>
<evidence type="ECO:0000259" key="6">
    <source>
        <dbReference type="SMART" id="SM00602"/>
    </source>
</evidence>
<feature type="chain" id="PRO_5003290201" description="VPS10 domain-containing protein" evidence="5">
    <location>
        <begin position="28"/>
        <end position="1038"/>
    </location>
</feature>
<keyword evidence="4" id="KW-1133">Transmembrane helix</keyword>
<keyword evidence="2" id="KW-0325">Glycoprotein</keyword>
<dbReference type="InterPro" id="IPR031778">
    <property type="entry name" value="Sortilin_N"/>
</dbReference>
<evidence type="ECO:0000313" key="7">
    <source>
        <dbReference type="EMBL" id="EGD81823.1"/>
    </source>
</evidence>
<dbReference type="InterPro" id="IPR046450">
    <property type="entry name" value="PA_dom_sf"/>
</dbReference>
<dbReference type="FunCoup" id="F2U2H1">
    <property type="interactions" value="327"/>
</dbReference>
<dbReference type="SUPFAM" id="SSF52025">
    <property type="entry name" value="PA domain"/>
    <property type="match status" value="1"/>
</dbReference>
<gene>
    <name evidence="7" type="ORF">PTSG_02537</name>
</gene>
<feature type="transmembrane region" description="Helical" evidence="4">
    <location>
        <begin position="963"/>
        <end position="984"/>
    </location>
</feature>
<evidence type="ECO:0000256" key="5">
    <source>
        <dbReference type="SAM" id="SignalP"/>
    </source>
</evidence>
<dbReference type="GeneID" id="16077619"/>
<protein>
    <recommendedName>
        <fullName evidence="6">VPS10 domain-containing protein</fullName>
    </recommendedName>
</protein>
<keyword evidence="1" id="KW-0677">Repeat</keyword>
<dbReference type="PROSITE" id="PS51257">
    <property type="entry name" value="PROKAR_LIPOPROTEIN"/>
    <property type="match status" value="1"/>
</dbReference>
<dbReference type="SMART" id="SM00602">
    <property type="entry name" value="VPS10"/>
    <property type="match status" value="1"/>
</dbReference>
<organism evidence="7 8">
    <name type="scientific">Salpingoeca rosetta (strain ATCC 50818 / BSB-021)</name>
    <dbReference type="NCBI Taxonomy" id="946362"/>
    <lineage>
        <taxon>Eukaryota</taxon>
        <taxon>Choanoflagellata</taxon>
        <taxon>Craspedida</taxon>
        <taxon>Salpingoecidae</taxon>
        <taxon>Salpingoeca</taxon>
    </lineage>
</organism>
<dbReference type="OrthoDB" id="443634at2759"/>
<dbReference type="EMBL" id="GL832959">
    <property type="protein sequence ID" value="EGD81823.1"/>
    <property type="molecule type" value="Genomic_DNA"/>
</dbReference>